<organism evidence="3 4">
    <name type="scientific">Pleuronectes platessa</name>
    <name type="common">European plaice</name>
    <dbReference type="NCBI Taxonomy" id="8262"/>
    <lineage>
        <taxon>Eukaryota</taxon>
        <taxon>Metazoa</taxon>
        <taxon>Chordata</taxon>
        <taxon>Craniata</taxon>
        <taxon>Vertebrata</taxon>
        <taxon>Euteleostomi</taxon>
        <taxon>Actinopterygii</taxon>
        <taxon>Neopterygii</taxon>
        <taxon>Teleostei</taxon>
        <taxon>Neoteleostei</taxon>
        <taxon>Acanthomorphata</taxon>
        <taxon>Carangaria</taxon>
        <taxon>Pleuronectiformes</taxon>
        <taxon>Pleuronectoidei</taxon>
        <taxon>Pleuronectidae</taxon>
        <taxon>Pleuronectes</taxon>
    </lineage>
</organism>
<evidence type="ECO:0000256" key="2">
    <source>
        <dbReference type="SAM" id="SignalP"/>
    </source>
</evidence>
<accession>A0A9N7U6I2</accession>
<dbReference type="EMBL" id="CADEAL010000763">
    <property type="protein sequence ID" value="CAB1424902.1"/>
    <property type="molecule type" value="Genomic_DNA"/>
</dbReference>
<proteinExistence type="predicted"/>
<comment type="caution">
    <text evidence="3">The sequence shown here is derived from an EMBL/GenBank/DDBJ whole genome shotgun (WGS) entry which is preliminary data.</text>
</comment>
<feature type="chain" id="PRO_5040222915" evidence="2">
    <location>
        <begin position="21"/>
        <end position="125"/>
    </location>
</feature>
<feature type="signal peptide" evidence="2">
    <location>
        <begin position="1"/>
        <end position="20"/>
    </location>
</feature>
<feature type="compositionally biased region" description="Basic and acidic residues" evidence="1">
    <location>
        <begin position="53"/>
        <end position="72"/>
    </location>
</feature>
<feature type="region of interest" description="Disordered" evidence="1">
    <location>
        <begin position="94"/>
        <end position="125"/>
    </location>
</feature>
<evidence type="ECO:0000313" key="3">
    <source>
        <dbReference type="EMBL" id="CAB1424902.1"/>
    </source>
</evidence>
<keyword evidence="4" id="KW-1185">Reference proteome</keyword>
<reference evidence="3" key="1">
    <citation type="submission" date="2020-03" db="EMBL/GenBank/DDBJ databases">
        <authorList>
            <person name="Weist P."/>
        </authorList>
    </citation>
    <scope>NUCLEOTIDE SEQUENCE</scope>
</reference>
<evidence type="ECO:0000313" key="4">
    <source>
        <dbReference type="Proteomes" id="UP001153269"/>
    </source>
</evidence>
<sequence>MGKKSQALSLLSILFGLTNSRRPASPLCLDTSSGLSSTDAVDGRLRWREADLADEDGRIKTEGDSGDVEQKQRPPGLIAKQKFNKRGVWHSHLLADTQEAQRSQSLGLDEVTAPVSSAGRKETVK</sequence>
<gene>
    <name evidence="3" type="ORF">PLEPLA_LOCUS12831</name>
</gene>
<protein>
    <submittedName>
        <fullName evidence="3">Uncharacterized protein</fullName>
    </submittedName>
</protein>
<feature type="region of interest" description="Disordered" evidence="1">
    <location>
        <begin position="53"/>
        <end position="82"/>
    </location>
</feature>
<dbReference type="AlphaFoldDB" id="A0A9N7U6I2"/>
<name>A0A9N7U6I2_PLEPL</name>
<dbReference type="Proteomes" id="UP001153269">
    <property type="component" value="Unassembled WGS sequence"/>
</dbReference>
<evidence type="ECO:0000256" key="1">
    <source>
        <dbReference type="SAM" id="MobiDB-lite"/>
    </source>
</evidence>
<keyword evidence="2" id="KW-0732">Signal</keyword>